<dbReference type="EMBL" id="QCYY01000966">
    <property type="protein sequence ID" value="ROT81486.1"/>
    <property type="molecule type" value="Genomic_DNA"/>
</dbReference>
<proteinExistence type="predicted"/>
<feature type="region of interest" description="Disordered" evidence="1">
    <location>
        <begin position="175"/>
        <end position="216"/>
    </location>
</feature>
<keyword evidence="3" id="KW-1185">Reference proteome</keyword>
<gene>
    <name evidence="2" type="ORF">C7M84_025355</name>
</gene>
<feature type="compositionally biased region" description="Polar residues" evidence="1">
    <location>
        <begin position="233"/>
        <end position="243"/>
    </location>
</feature>
<name>A0A3R7QK65_PENVA</name>
<feature type="region of interest" description="Disordered" evidence="1">
    <location>
        <begin position="1"/>
        <end position="26"/>
    </location>
</feature>
<evidence type="ECO:0000256" key="1">
    <source>
        <dbReference type="SAM" id="MobiDB-lite"/>
    </source>
</evidence>
<evidence type="ECO:0000313" key="2">
    <source>
        <dbReference type="EMBL" id="ROT81486.1"/>
    </source>
</evidence>
<dbReference type="Proteomes" id="UP000283509">
    <property type="component" value="Unassembled WGS sequence"/>
</dbReference>
<organism evidence="2 3">
    <name type="scientific">Penaeus vannamei</name>
    <name type="common">Whiteleg shrimp</name>
    <name type="synonym">Litopenaeus vannamei</name>
    <dbReference type="NCBI Taxonomy" id="6689"/>
    <lineage>
        <taxon>Eukaryota</taxon>
        <taxon>Metazoa</taxon>
        <taxon>Ecdysozoa</taxon>
        <taxon>Arthropoda</taxon>
        <taxon>Crustacea</taxon>
        <taxon>Multicrustacea</taxon>
        <taxon>Malacostraca</taxon>
        <taxon>Eumalacostraca</taxon>
        <taxon>Eucarida</taxon>
        <taxon>Decapoda</taxon>
        <taxon>Dendrobranchiata</taxon>
        <taxon>Penaeoidea</taxon>
        <taxon>Penaeidae</taxon>
        <taxon>Penaeus</taxon>
    </lineage>
</organism>
<accession>A0A3R7QK65</accession>
<feature type="compositionally biased region" description="Polar residues" evidence="1">
    <location>
        <begin position="1"/>
        <end position="19"/>
    </location>
</feature>
<evidence type="ECO:0000313" key="3">
    <source>
        <dbReference type="Proteomes" id="UP000283509"/>
    </source>
</evidence>
<sequence length="488" mass="51595">MVATTSLTTEASIATTTPKSTEESMVATTSLTTEASIATTTSTTIEESIITTTDENLSTTLTTKDQASTTTEGSLVTTTPDKNWVSTTPDGGFVYTTPGGEFTVNSEENLVPTGQGVGGTAQKELYSIGPEGSSIPTGPEGSVVSEPNGLLHSSDPGKSSTDLAEFLNLDGSVASGSSRVGAEEPEGILPPRPNGFTEPPNSADVRSGSPESLPLLDEGRKASSIGLDCSGELMTSSKPNALKSSEKTDELEHELRIERSNTNLFDIEKVINTNSETSTRENLPRSSPTTEASLGDAIVQSDIEKANVDAQELSSPETEESITFDAQEAEKTIKVDVQSPKAEKLITAESETENLITVDTPSEENVITVGIQSREAENSISMDVDVQFPSALSPEADPDAYPFVPFDPPEGEIEAANKYEEIPLPETPTRLDLGMIFQNFSQGFFEALSEADEISTPPPRHVQHPTLADVTLSARDGVLADVSIGLDS</sequence>
<comment type="caution">
    <text evidence="2">The sequence shown here is derived from an EMBL/GenBank/DDBJ whole genome shotgun (WGS) entry which is preliminary data.</text>
</comment>
<feature type="region of interest" description="Disordered" evidence="1">
    <location>
        <begin position="230"/>
        <end position="249"/>
    </location>
</feature>
<reference evidence="2 3" key="1">
    <citation type="submission" date="2018-04" db="EMBL/GenBank/DDBJ databases">
        <authorList>
            <person name="Zhang X."/>
            <person name="Yuan J."/>
            <person name="Li F."/>
            <person name="Xiang J."/>
        </authorList>
    </citation>
    <scope>NUCLEOTIDE SEQUENCE [LARGE SCALE GENOMIC DNA]</scope>
    <source>
        <tissue evidence="2">Muscle</tissue>
    </source>
</reference>
<dbReference type="AlphaFoldDB" id="A0A3R7QK65"/>
<feature type="region of interest" description="Disordered" evidence="1">
    <location>
        <begin position="272"/>
        <end position="296"/>
    </location>
</feature>
<reference evidence="2 3" key="2">
    <citation type="submission" date="2019-01" db="EMBL/GenBank/DDBJ databases">
        <title>The decoding of complex shrimp genome reveals the adaptation for benthos swimmer, frequently molting mechanism and breeding impact on genome.</title>
        <authorList>
            <person name="Sun Y."/>
            <person name="Gao Y."/>
            <person name="Yu Y."/>
        </authorList>
    </citation>
    <scope>NUCLEOTIDE SEQUENCE [LARGE SCALE GENOMIC DNA]</scope>
    <source>
        <tissue evidence="2">Muscle</tissue>
    </source>
</reference>
<protein>
    <submittedName>
        <fullName evidence="2">Uncharacterized protein</fullName>
    </submittedName>
</protein>
<feature type="region of interest" description="Disordered" evidence="1">
    <location>
        <begin position="126"/>
        <end position="163"/>
    </location>
</feature>